<dbReference type="EMBL" id="JBJKBG010000005">
    <property type="protein sequence ID" value="KAL3739127.1"/>
    <property type="molecule type" value="Genomic_DNA"/>
</dbReference>
<comment type="caution">
    <text evidence="3">The sequence shown here is derived from an EMBL/GenBank/DDBJ whole genome shotgun (WGS) entry which is preliminary data.</text>
</comment>
<reference evidence="3 4" key="1">
    <citation type="submission" date="2024-11" db="EMBL/GenBank/DDBJ databases">
        <title>Chromosome-level genome assembly of Eucalyptus globulus Labill. provides insights into its genome evolution.</title>
        <authorList>
            <person name="Li X."/>
        </authorList>
    </citation>
    <scope>NUCLEOTIDE SEQUENCE [LARGE SCALE GENOMIC DNA]</scope>
    <source>
        <strain evidence="3">CL2024</strain>
        <tissue evidence="3">Fresh tender leaves</tissue>
    </source>
</reference>
<dbReference type="Pfam" id="PF01920">
    <property type="entry name" value="Prefoldin_2"/>
    <property type="match status" value="1"/>
</dbReference>
<keyword evidence="4" id="KW-1185">Reference proteome</keyword>
<dbReference type="Proteomes" id="UP001634007">
    <property type="component" value="Unassembled WGS sequence"/>
</dbReference>
<organism evidence="3 4">
    <name type="scientific">Eucalyptus globulus</name>
    <name type="common">Tasmanian blue gum</name>
    <dbReference type="NCBI Taxonomy" id="34317"/>
    <lineage>
        <taxon>Eukaryota</taxon>
        <taxon>Viridiplantae</taxon>
        <taxon>Streptophyta</taxon>
        <taxon>Embryophyta</taxon>
        <taxon>Tracheophyta</taxon>
        <taxon>Spermatophyta</taxon>
        <taxon>Magnoliopsida</taxon>
        <taxon>eudicotyledons</taxon>
        <taxon>Gunneridae</taxon>
        <taxon>Pentapetalae</taxon>
        <taxon>rosids</taxon>
        <taxon>malvids</taxon>
        <taxon>Myrtales</taxon>
        <taxon>Myrtaceae</taxon>
        <taxon>Myrtoideae</taxon>
        <taxon>Eucalypteae</taxon>
        <taxon>Eucalyptus</taxon>
    </lineage>
</organism>
<dbReference type="GO" id="GO:0009409">
    <property type="term" value="P:response to cold"/>
    <property type="evidence" value="ECO:0007669"/>
    <property type="project" value="UniProtKB-ARBA"/>
</dbReference>
<dbReference type="InterPro" id="IPR002777">
    <property type="entry name" value="PFD_beta-like"/>
</dbReference>
<evidence type="ECO:0000313" key="3">
    <source>
        <dbReference type="EMBL" id="KAL3739127.1"/>
    </source>
</evidence>
<gene>
    <name evidence="3" type="ORF">ACJRO7_020515</name>
</gene>
<feature type="region of interest" description="Disordered" evidence="2">
    <location>
        <begin position="49"/>
        <end position="68"/>
    </location>
</feature>
<evidence type="ECO:0008006" key="5">
    <source>
        <dbReference type="Google" id="ProtNLM"/>
    </source>
</evidence>
<dbReference type="AlphaFoldDB" id="A0ABD3KIF0"/>
<evidence type="ECO:0000256" key="1">
    <source>
        <dbReference type="ARBA" id="ARBA00008045"/>
    </source>
</evidence>
<evidence type="ECO:0000313" key="4">
    <source>
        <dbReference type="Proteomes" id="UP001634007"/>
    </source>
</evidence>
<dbReference type="SUPFAM" id="SSF46579">
    <property type="entry name" value="Prefoldin"/>
    <property type="match status" value="1"/>
</dbReference>
<dbReference type="Gene3D" id="1.10.287.370">
    <property type="match status" value="1"/>
</dbReference>
<dbReference type="InterPro" id="IPR009053">
    <property type="entry name" value="Prefoldin"/>
</dbReference>
<comment type="similarity">
    <text evidence="1">Belongs to the prefoldin subunit beta family.</text>
</comment>
<name>A0ABD3KIF0_EUCGL</name>
<protein>
    <recommendedName>
        <fullName evidence="5">Prefoldin</fullName>
    </recommendedName>
</protein>
<evidence type="ECO:0000256" key="2">
    <source>
        <dbReference type="SAM" id="MobiDB-lite"/>
    </source>
</evidence>
<dbReference type="GO" id="GO:0006457">
    <property type="term" value="P:protein folding"/>
    <property type="evidence" value="ECO:0007669"/>
    <property type="project" value="UniProtKB-ARBA"/>
</dbReference>
<proteinExistence type="inferred from homology"/>
<accession>A0ABD3KIF0</accession>
<sequence length="68" mass="7792">MEDAKLDLMKEMRSHEVAIAELNSLRPSRSVYQRNGNIYFRTTVQKAKASEQKQVDSAKAKLERLNAP</sequence>